<dbReference type="EMBL" id="ABGD02000014">
    <property type="protein sequence ID" value="EDS11442.1"/>
    <property type="molecule type" value="Genomic_DNA"/>
</dbReference>
<dbReference type="HOGENOM" id="CLU_1965965_0_0_9"/>
<reference evidence="1" key="2">
    <citation type="submission" date="2013-09" db="EMBL/GenBank/DDBJ databases">
        <title>Draft genome sequence of Anaerotruncus colihominis(DSM 17241).</title>
        <authorList>
            <person name="Sudarsanam P."/>
            <person name="Ley R."/>
            <person name="Guruge J."/>
            <person name="Turnbaugh P.J."/>
            <person name="Mahowald M."/>
            <person name="Liep D."/>
            <person name="Gordon J."/>
        </authorList>
    </citation>
    <scope>NUCLEOTIDE SEQUENCE</scope>
    <source>
        <strain evidence="1">DSM 17241</strain>
    </source>
</reference>
<organism evidence="1 2">
    <name type="scientific">Anaerotruncus colihominis DSM 17241</name>
    <dbReference type="NCBI Taxonomy" id="445972"/>
    <lineage>
        <taxon>Bacteria</taxon>
        <taxon>Bacillati</taxon>
        <taxon>Bacillota</taxon>
        <taxon>Clostridia</taxon>
        <taxon>Eubacteriales</taxon>
        <taxon>Oscillospiraceae</taxon>
        <taxon>Anaerotruncus</taxon>
    </lineage>
</organism>
<name>B0PBB1_9FIRM</name>
<evidence type="ECO:0000313" key="2">
    <source>
        <dbReference type="Proteomes" id="UP000003803"/>
    </source>
</evidence>
<reference evidence="1" key="1">
    <citation type="submission" date="2007-11" db="EMBL/GenBank/DDBJ databases">
        <authorList>
            <person name="Fulton L."/>
            <person name="Clifton S."/>
            <person name="Fulton B."/>
            <person name="Xu J."/>
            <person name="Minx P."/>
            <person name="Pepin K.H."/>
            <person name="Johnson M."/>
            <person name="Thiruvilangam P."/>
            <person name="Bhonagiri V."/>
            <person name="Nash W.E."/>
            <person name="Mardis E.R."/>
            <person name="Wilson R.K."/>
        </authorList>
    </citation>
    <scope>NUCLEOTIDE SEQUENCE [LARGE SCALE GENOMIC DNA]</scope>
    <source>
        <strain evidence="1">DSM 17241</strain>
    </source>
</reference>
<dbReference type="Proteomes" id="UP000003803">
    <property type="component" value="Unassembled WGS sequence"/>
</dbReference>
<dbReference type="AlphaFoldDB" id="B0PBB1"/>
<sequence length="127" mass="14256">MARSAPHSSSIGYQVQSFAWVGQPLTGRIRQSLTLVRAQPFAVRVLLFVRACAEAQPQRALLLQPQIIDNHTFCLRMNISKVQLTVEVAIAVPSHCMRVGANLLSHWLDRIQFVPLVSTERKLVRSL</sequence>
<gene>
    <name evidence="1" type="ORF">ANACOL_02063</name>
</gene>
<proteinExistence type="predicted"/>
<keyword evidence="2" id="KW-1185">Reference proteome</keyword>
<accession>B0PBB1</accession>
<evidence type="ECO:0000313" key="1">
    <source>
        <dbReference type="EMBL" id="EDS11442.1"/>
    </source>
</evidence>
<comment type="caution">
    <text evidence="1">The sequence shown here is derived from an EMBL/GenBank/DDBJ whole genome shotgun (WGS) entry which is preliminary data.</text>
</comment>
<protein>
    <submittedName>
        <fullName evidence="1">Uncharacterized protein</fullName>
    </submittedName>
</protein>